<organism evidence="7 8">
    <name type="scientific">Trichococcus pasteurii</name>
    <dbReference type="NCBI Taxonomy" id="43064"/>
    <lineage>
        <taxon>Bacteria</taxon>
        <taxon>Bacillati</taxon>
        <taxon>Bacillota</taxon>
        <taxon>Bacilli</taxon>
        <taxon>Lactobacillales</taxon>
        <taxon>Carnobacteriaceae</taxon>
        <taxon>Trichococcus</taxon>
    </lineage>
</organism>
<dbReference type="PROSITE" id="PS50893">
    <property type="entry name" value="ABC_TRANSPORTER_2"/>
    <property type="match status" value="1"/>
</dbReference>
<evidence type="ECO:0000256" key="1">
    <source>
        <dbReference type="ARBA" id="ARBA00005417"/>
    </source>
</evidence>
<feature type="domain" description="ABC transporter" evidence="6">
    <location>
        <begin position="6"/>
        <end position="243"/>
    </location>
</feature>
<evidence type="ECO:0000256" key="4">
    <source>
        <dbReference type="ARBA" id="ARBA00022840"/>
    </source>
</evidence>
<sequence>MEQTAIEFKNVTKLYGEGGTKAVDDISFEIKEGEFITVLGSSGSGKTTTLKMINRLIREDAGHIIFFGEDISGMNEVDLRRKIGYVVQQIGLFPHMTVAQNIATVPELLKWDKKEIQARVKELLELVQLDPNVFADRKPKQLSGGQQQRIGVARALAANPKVMLLDEPFGAVDAITRLQLQNELQKIHKELGDKTFVLVTHDINEAFKLGTRVLVMDKGKICQFDAPREIMRNPKTEFVANLIATVKEQEAFWSELK</sequence>
<dbReference type="PROSITE" id="PS00211">
    <property type="entry name" value="ABC_TRANSPORTER_1"/>
    <property type="match status" value="1"/>
</dbReference>
<dbReference type="PANTHER" id="PTHR43117">
    <property type="entry name" value="OSMOPROTECTANT IMPORT ATP-BINDING PROTEIN OSMV"/>
    <property type="match status" value="1"/>
</dbReference>
<reference evidence="8" key="1">
    <citation type="submission" date="2016-04" db="EMBL/GenBank/DDBJ databases">
        <authorList>
            <person name="Strepis N."/>
        </authorList>
    </citation>
    <scope>NUCLEOTIDE SEQUENCE [LARGE SCALE GENOMIC DNA]</scope>
</reference>
<keyword evidence="3" id="KW-0547">Nucleotide-binding</keyword>
<dbReference type="EC" id="7.6.2.9" evidence="5"/>
<comment type="similarity">
    <text evidence="1">Belongs to the ABC transporter superfamily.</text>
</comment>
<dbReference type="Proteomes" id="UP000195985">
    <property type="component" value="Unassembled WGS sequence"/>
</dbReference>
<dbReference type="SMART" id="SM00382">
    <property type="entry name" value="AAA"/>
    <property type="match status" value="1"/>
</dbReference>
<dbReference type="InterPro" id="IPR003593">
    <property type="entry name" value="AAA+_ATPase"/>
</dbReference>
<dbReference type="FunFam" id="3.40.50.300:FF:000425">
    <property type="entry name" value="Probable ABC transporter, ATP-binding subunit"/>
    <property type="match status" value="1"/>
</dbReference>
<dbReference type="RefSeq" id="WP_086943812.1">
    <property type="nucleotide sequence ID" value="NZ_FONM01000019.1"/>
</dbReference>
<keyword evidence="8" id="KW-1185">Reference proteome</keyword>
<dbReference type="SUPFAM" id="SSF52540">
    <property type="entry name" value="P-loop containing nucleoside triphosphate hydrolases"/>
    <property type="match status" value="1"/>
</dbReference>
<accession>A0A1W1IJC2</accession>
<dbReference type="InterPro" id="IPR017871">
    <property type="entry name" value="ABC_transporter-like_CS"/>
</dbReference>
<evidence type="ECO:0000256" key="2">
    <source>
        <dbReference type="ARBA" id="ARBA00022448"/>
    </source>
</evidence>
<dbReference type="STRING" id="43064.SAMN04488086_11953"/>
<evidence type="ECO:0000259" key="6">
    <source>
        <dbReference type="PROSITE" id="PS50893"/>
    </source>
</evidence>
<evidence type="ECO:0000313" key="8">
    <source>
        <dbReference type="Proteomes" id="UP000195985"/>
    </source>
</evidence>
<dbReference type="GO" id="GO:0005524">
    <property type="term" value="F:ATP binding"/>
    <property type="evidence" value="ECO:0007669"/>
    <property type="project" value="UniProtKB-KW"/>
</dbReference>
<dbReference type="GO" id="GO:0015418">
    <property type="term" value="F:ABC-type quaternary ammonium compound transporting activity"/>
    <property type="evidence" value="ECO:0007669"/>
    <property type="project" value="UniProtKB-EC"/>
</dbReference>
<dbReference type="GO" id="GO:0016887">
    <property type="term" value="F:ATP hydrolysis activity"/>
    <property type="evidence" value="ECO:0007669"/>
    <property type="project" value="InterPro"/>
</dbReference>
<dbReference type="PANTHER" id="PTHR43117:SF4">
    <property type="entry name" value="OSMOPROTECTANT IMPORT ATP-BINDING PROTEIN OSMV"/>
    <property type="match status" value="1"/>
</dbReference>
<dbReference type="Gene3D" id="3.40.50.300">
    <property type="entry name" value="P-loop containing nucleotide triphosphate hydrolases"/>
    <property type="match status" value="1"/>
</dbReference>
<dbReference type="InterPro" id="IPR027417">
    <property type="entry name" value="P-loop_NTPase"/>
</dbReference>
<evidence type="ECO:0000313" key="7">
    <source>
        <dbReference type="EMBL" id="SLM53090.1"/>
    </source>
</evidence>
<dbReference type="AlphaFoldDB" id="A0A1W1IJC2"/>
<dbReference type="EMBL" id="FWEY01000012">
    <property type="protein sequence ID" value="SLM53090.1"/>
    <property type="molecule type" value="Genomic_DNA"/>
</dbReference>
<name>A0A1W1IJC2_9LACT</name>
<evidence type="ECO:0000256" key="3">
    <source>
        <dbReference type="ARBA" id="ARBA00022741"/>
    </source>
</evidence>
<keyword evidence="2" id="KW-0813">Transport</keyword>
<keyword evidence="4" id="KW-0067">ATP-binding</keyword>
<gene>
    <name evidence="7" type="ORF">TPAS_2817</name>
</gene>
<dbReference type="OrthoDB" id="9802264at2"/>
<dbReference type="Pfam" id="PF00005">
    <property type="entry name" value="ABC_tran"/>
    <property type="match status" value="1"/>
</dbReference>
<evidence type="ECO:0000256" key="5">
    <source>
        <dbReference type="ARBA" id="ARBA00066388"/>
    </source>
</evidence>
<proteinExistence type="inferred from homology"/>
<protein>
    <recommendedName>
        <fullName evidence="5">ABC-type quaternary amine transporter</fullName>
        <ecNumber evidence="5">7.6.2.9</ecNumber>
    </recommendedName>
</protein>
<dbReference type="InterPro" id="IPR003439">
    <property type="entry name" value="ABC_transporter-like_ATP-bd"/>
</dbReference>